<feature type="region of interest" description="Disordered" evidence="4">
    <location>
        <begin position="181"/>
        <end position="232"/>
    </location>
</feature>
<dbReference type="AlphaFoldDB" id="A0AAD9JLD8"/>
<evidence type="ECO:0000256" key="2">
    <source>
        <dbReference type="ARBA" id="ARBA00023163"/>
    </source>
</evidence>
<evidence type="ECO:0000256" key="1">
    <source>
        <dbReference type="ARBA" id="ARBA00023015"/>
    </source>
</evidence>
<keyword evidence="6" id="KW-1185">Reference proteome</keyword>
<feature type="compositionally biased region" description="Polar residues" evidence="4">
    <location>
        <begin position="188"/>
        <end position="207"/>
    </location>
</feature>
<comment type="caution">
    <text evidence="5">The sequence shown here is derived from an EMBL/GenBank/DDBJ whole genome shotgun (WGS) entry which is preliminary data.</text>
</comment>
<organism evidence="5 6">
    <name type="scientific">Paralvinella palmiformis</name>
    <dbReference type="NCBI Taxonomy" id="53620"/>
    <lineage>
        <taxon>Eukaryota</taxon>
        <taxon>Metazoa</taxon>
        <taxon>Spiralia</taxon>
        <taxon>Lophotrochozoa</taxon>
        <taxon>Annelida</taxon>
        <taxon>Polychaeta</taxon>
        <taxon>Sedentaria</taxon>
        <taxon>Canalipalpata</taxon>
        <taxon>Terebellida</taxon>
        <taxon>Terebelliformia</taxon>
        <taxon>Alvinellidae</taxon>
        <taxon>Paralvinella</taxon>
    </lineage>
</organism>
<keyword evidence="1" id="KW-0805">Transcription regulation</keyword>
<dbReference type="GO" id="GO:0006355">
    <property type="term" value="P:regulation of DNA-templated transcription"/>
    <property type="evidence" value="ECO:0007669"/>
    <property type="project" value="TreeGrafter"/>
</dbReference>
<dbReference type="PANTHER" id="PTHR16088:SF3">
    <property type="entry name" value="GON-4-LIKE PROTEIN"/>
    <property type="match status" value="1"/>
</dbReference>
<name>A0AAD9JLD8_9ANNE</name>
<dbReference type="InterPro" id="IPR052435">
    <property type="entry name" value="YY1-Transcr_Regul"/>
</dbReference>
<protein>
    <submittedName>
        <fullName evidence="5">Uncharacterized protein</fullName>
    </submittedName>
</protein>
<accession>A0AAD9JLD8</accession>
<evidence type="ECO:0000313" key="5">
    <source>
        <dbReference type="EMBL" id="KAK2155127.1"/>
    </source>
</evidence>
<evidence type="ECO:0000256" key="3">
    <source>
        <dbReference type="ARBA" id="ARBA00023242"/>
    </source>
</evidence>
<evidence type="ECO:0000313" key="6">
    <source>
        <dbReference type="Proteomes" id="UP001208570"/>
    </source>
</evidence>
<sequence>TVSSPSVSTAEVAHDKSSVKVDSNQTTATSSMGPPTVTEVPGSKHIKNHAEAQQMVVVEETPEMSEENMMIAKRTRSKLPLTDTPLEVIESGFVAPDITPDMYDTHCDDTEWQQFLAGLMKSQDLNDTCDETEDPEYNFLADDEEDTVDDEDFRDDKAVNIPKKEVDELMSELFEAYSGTFGADEGTQDSMSEPATPADTNPSSVPSNVDDLDQNLPSSPDTPTDKCQYGQDSGYPGWLPPLELNPHMASIVASDIMRIKHNTLETTATSVPRLMELEVIQLQDQMRK</sequence>
<dbReference type="GO" id="GO:0005634">
    <property type="term" value="C:nucleus"/>
    <property type="evidence" value="ECO:0007669"/>
    <property type="project" value="TreeGrafter"/>
</dbReference>
<dbReference type="Proteomes" id="UP001208570">
    <property type="component" value="Unassembled WGS sequence"/>
</dbReference>
<reference evidence="5" key="1">
    <citation type="journal article" date="2023" name="Mol. Biol. Evol.">
        <title>Third-Generation Sequencing Reveals the Adaptive Role of the Epigenome in Three Deep-Sea Polychaetes.</title>
        <authorList>
            <person name="Perez M."/>
            <person name="Aroh O."/>
            <person name="Sun Y."/>
            <person name="Lan Y."/>
            <person name="Juniper S.K."/>
            <person name="Young C.R."/>
            <person name="Angers B."/>
            <person name="Qian P.Y."/>
        </authorList>
    </citation>
    <scope>NUCLEOTIDE SEQUENCE</scope>
    <source>
        <strain evidence="5">P08H-3</strain>
    </source>
</reference>
<gene>
    <name evidence="5" type="ORF">LSH36_248g03056</name>
</gene>
<dbReference type="PANTHER" id="PTHR16088">
    <property type="entry name" value="YY1 ASSOCIATED PROTEIN-RELATED"/>
    <property type="match status" value="1"/>
</dbReference>
<proteinExistence type="predicted"/>
<feature type="compositionally biased region" description="Polar residues" evidence="4">
    <location>
        <begin position="20"/>
        <end position="33"/>
    </location>
</feature>
<feature type="region of interest" description="Disordered" evidence="4">
    <location>
        <begin position="1"/>
        <end position="48"/>
    </location>
</feature>
<keyword evidence="3" id="KW-0539">Nucleus</keyword>
<evidence type="ECO:0000256" key="4">
    <source>
        <dbReference type="SAM" id="MobiDB-lite"/>
    </source>
</evidence>
<feature type="non-terminal residue" evidence="5">
    <location>
        <position position="288"/>
    </location>
</feature>
<dbReference type="GO" id="GO:0003712">
    <property type="term" value="F:transcription coregulator activity"/>
    <property type="evidence" value="ECO:0007669"/>
    <property type="project" value="TreeGrafter"/>
</dbReference>
<keyword evidence="2" id="KW-0804">Transcription</keyword>
<dbReference type="EMBL" id="JAODUP010000248">
    <property type="protein sequence ID" value="KAK2155127.1"/>
    <property type="molecule type" value="Genomic_DNA"/>
</dbReference>
<feature type="non-terminal residue" evidence="5">
    <location>
        <position position="1"/>
    </location>
</feature>